<name>A0A235BVA7_UNCW3</name>
<dbReference type="Proteomes" id="UP000215559">
    <property type="component" value="Unassembled WGS sequence"/>
</dbReference>
<comment type="caution">
    <text evidence="1">The sequence shown here is derived from an EMBL/GenBank/DDBJ whole genome shotgun (WGS) entry which is preliminary data.</text>
</comment>
<dbReference type="AlphaFoldDB" id="A0A235BVA7"/>
<sequence>MRQFLLKLDIKPVINRHPALTDISLFNCQLKTQQTSSYLIPKSRPTFDSGFRRVQKYPELVLSLR</sequence>
<dbReference type="EMBL" id="NOZP01000069">
    <property type="protein sequence ID" value="OYD16124.1"/>
    <property type="molecule type" value="Genomic_DNA"/>
</dbReference>
<proteinExistence type="predicted"/>
<organism evidence="1 2">
    <name type="scientific">candidate division WOR-3 bacterium JGI_Cruoil_03_51_56</name>
    <dbReference type="NCBI Taxonomy" id="1973747"/>
    <lineage>
        <taxon>Bacteria</taxon>
        <taxon>Bacteria division WOR-3</taxon>
    </lineage>
</organism>
<protein>
    <submittedName>
        <fullName evidence="1">Uncharacterized protein</fullName>
    </submittedName>
</protein>
<gene>
    <name evidence="1" type="ORF">CH330_03605</name>
</gene>
<reference evidence="1 2" key="1">
    <citation type="submission" date="2017-07" db="EMBL/GenBank/DDBJ databases">
        <title>Recovery of genomes from metagenomes via a dereplication, aggregation, and scoring strategy.</title>
        <authorList>
            <person name="Sieber C.M."/>
            <person name="Probst A.J."/>
            <person name="Sharrar A."/>
            <person name="Thomas B.C."/>
            <person name="Hess M."/>
            <person name="Tringe S.G."/>
            <person name="Banfield J.F."/>
        </authorList>
    </citation>
    <scope>NUCLEOTIDE SEQUENCE [LARGE SCALE GENOMIC DNA]</scope>
    <source>
        <strain evidence="1">JGI_Cruoil_03_51_56</strain>
    </source>
</reference>
<evidence type="ECO:0000313" key="2">
    <source>
        <dbReference type="Proteomes" id="UP000215559"/>
    </source>
</evidence>
<accession>A0A235BVA7</accession>
<evidence type="ECO:0000313" key="1">
    <source>
        <dbReference type="EMBL" id="OYD16124.1"/>
    </source>
</evidence>